<keyword evidence="2" id="KW-0645">Protease</keyword>
<dbReference type="InterPro" id="IPR027268">
    <property type="entry name" value="Peptidase_M4/M1_CTD_sf"/>
</dbReference>
<dbReference type="InterPro" id="IPR042097">
    <property type="entry name" value="Aminopeptidase_N-like_N_sf"/>
</dbReference>
<dbReference type="Gene3D" id="1.10.390.10">
    <property type="entry name" value="Neutral Protease Domain 2"/>
    <property type="match status" value="1"/>
</dbReference>
<dbReference type="AlphaFoldDB" id="A0A5F4W254"/>
<dbReference type="InterPro" id="IPR049980">
    <property type="entry name" value="LTA4H_cat"/>
</dbReference>
<evidence type="ECO:0000256" key="4">
    <source>
        <dbReference type="ARBA" id="ARBA00022801"/>
    </source>
</evidence>
<keyword evidence="4" id="KW-0378">Hydrolase</keyword>
<comment type="similarity">
    <text evidence="1">Belongs to the peptidase M1 family.</text>
</comment>
<dbReference type="SUPFAM" id="SSF48371">
    <property type="entry name" value="ARM repeat"/>
    <property type="match status" value="1"/>
</dbReference>
<dbReference type="Gene3D" id="1.25.40.320">
    <property type="entry name" value="Peptidase M1, leukotriene A4 hydrolase/aminopeptidase C-terminal domain"/>
    <property type="match status" value="1"/>
</dbReference>
<evidence type="ECO:0000313" key="11">
    <source>
        <dbReference type="Proteomes" id="UP000008225"/>
    </source>
</evidence>
<dbReference type="FunFam" id="1.10.390.10:FF:000003">
    <property type="entry name" value="Leukotriene A(4) hydrolase"/>
    <property type="match status" value="1"/>
</dbReference>
<evidence type="ECO:0000256" key="2">
    <source>
        <dbReference type="ARBA" id="ARBA00022670"/>
    </source>
</evidence>
<dbReference type="PRINTS" id="PR00756">
    <property type="entry name" value="ALADIPTASE"/>
</dbReference>
<dbReference type="GeneTree" id="ENSGT00940000160400"/>
<dbReference type="SMART" id="SM01263">
    <property type="entry name" value="Leuk-A4-hydro_C"/>
    <property type="match status" value="1"/>
</dbReference>
<evidence type="ECO:0000256" key="5">
    <source>
        <dbReference type="ARBA" id="ARBA00022833"/>
    </source>
</evidence>
<dbReference type="InterPro" id="IPR015211">
    <property type="entry name" value="Peptidase_M1_C"/>
</dbReference>
<keyword evidence="6" id="KW-0482">Metalloprotease</keyword>
<name>A0A5F4W254_CALJA</name>
<dbReference type="Ensembl" id="ENSCJAT00000115088.2">
    <property type="protein sequence ID" value="ENSCJAP00000071800.1"/>
    <property type="gene ID" value="ENSCJAG00000006582.4"/>
</dbReference>
<evidence type="ECO:0000313" key="10">
    <source>
        <dbReference type="Ensembl" id="ENSCJAP00000071800.1"/>
    </source>
</evidence>
<dbReference type="CDD" id="cd09599">
    <property type="entry name" value="M1_LTA4H"/>
    <property type="match status" value="1"/>
</dbReference>
<dbReference type="SUPFAM" id="SSF63737">
    <property type="entry name" value="Leukotriene A4 hydrolase N-terminal domain"/>
    <property type="match status" value="1"/>
</dbReference>
<feature type="domain" description="Peptidase M1 leukotriene A4 hydrolase/aminopeptidase C-terminal" evidence="9">
    <location>
        <begin position="527"/>
        <end position="647"/>
    </location>
</feature>
<accession>A0A5F4W254</accession>
<proteinExistence type="inferred from homology"/>
<evidence type="ECO:0000256" key="3">
    <source>
        <dbReference type="ARBA" id="ARBA00022723"/>
    </source>
</evidence>
<dbReference type="FunFam" id="3.30.2010.30:FF:000001">
    <property type="entry name" value="Leukotriene A(4) hydrolase"/>
    <property type="match status" value="1"/>
</dbReference>
<dbReference type="InterPro" id="IPR038502">
    <property type="entry name" value="M1_LTA-4_hydro/amino_C_sf"/>
</dbReference>
<dbReference type="InterPro" id="IPR014782">
    <property type="entry name" value="Peptidase_M1_dom"/>
</dbReference>
<organism evidence="10 11">
    <name type="scientific">Callithrix jacchus</name>
    <name type="common">White-tufted-ear marmoset</name>
    <name type="synonym">Simia Jacchus</name>
    <dbReference type="NCBI Taxonomy" id="9483"/>
    <lineage>
        <taxon>Eukaryota</taxon>
        <taxon>Metazoa</taxon>
        <taxon>Chordata</taxon>
        <taxon>Craniata</taxon>
        <taxon>Vertebrata</taxon>
        <taxon>Euteleostomi</taxon>
        <taxon>Mammalia</taxon>
        <taxon>Eutheria</taxon>
        <taxon>Euarchontoglires</taxon>
        <taxon>Primates</taxon>
        <taxon>Haplorrhini</taxon>
        <taxon>Platyrrhini</taxon>
        <taxon>Cebidae</taxon>
        <taxon>Callitrichinae</taxon>
        <taxon>Callithrix</taxon>
        <taxon>Callithrix</taxon>
    </lineage>
</organism>
<comment type="cofactor">
    <cofactor evidence="8">
        <name>Zn(2+)</name>
        <dbReference type="ChEBI" id="CHEBI:29105"/>
    </cofactor>
    <text evidence="8">Binds 1 zinc ion per subunit.</text>
</comment>
<feature type="active site" description="Proton acceptor" evidence="7">
    <location>
        <position position="353"/>
    </location>
</feature>
<keyword evidence="3 8" id="KW-0479">Metal-binding</keyword>
<dbReference type="GO" id="GO:0006508">
    <property type="term" value="P:proteolysis"/>
    <property type="evidence" value="ECO:0007669"/>
    <property type="project" value="UniProtKB-KW"/>
</dbReference>
<dbReference type="InParanoid" id="A0A5F4W254"/>
<evidence type="ECO:0000256" key="7">
    <source>
        <dbReference type="PIRSR" id="PIRSR634015-1"/>
    </source>
</evidence>
<dbReference type="InterPro" id="IPR034015">
    <property type="entry name" value="M1_LTA4H"/>
</dbReference>
<sequence length="725" mass="80079">MAAQCCCRQAPGAEAAPVRPPPEPPPALDVASASSAQLFRLRHLQLGLELRPEARELAGCLVLELCALRPAPRALVLDAHPALRLHSAAFRRAPAAAETPCAFAFPAPGPGTTPPPPLPAFPEAPGAEPACCPLAFRVDPFTDYGSSLTVTLPQELQAHQPFQVILRYTSTDAPAIWWLDPELTYGCAKPFVFTQGHSVCNRSFFPCFDTPAVKCTYSAVVKAPSGVQVLMSATRSAYLEEEGVFHFHMEHPVPAYLVALVAGDLKPADIGPRSRVWAEPCLLPTATSKLSGAVEQWLSAAERLYGPYMWGRYDIVFLPPSFPIVAMENPCLTFIISSILESDEFLVIDVIHEVAHSWFGNAVTNATWEEMWLSEGLATYAQRRITTETYGAAFTCLETAFRLDALHRQMKLLGEDSPVSKLQVKLEPGVNPSHLMNLFTYEKGYCFVYYLSQLCGDPQRFDDFLRAYVEKYKFTSVVAQDLLDSFLSFFPELKEQSVDCRAGLEFERWLNATGPPLAEPDLSQGSSLTRPVEALFQLWTAEPLDQAAASASAIDISKWRTFQTALFLDRLLDGSPLPQEVVMSLSKCYSSLLDSMNAEIRIRWLQIVVRNDYYPDLHRVRRFLESQVRPPAQGAGLGPPSRALGVLARLPRLSPRVRPDTFGRMGQGRRRGLWGGGHVPGAVLREAVEGTSWEQESVVQATPACWALYLQHPGLGRRDSQAPQR</sequence>
<evidence type="ECO:0000256" key="1">
    <source>
        <dbReference type="ARBA" id="ARBA00010136"/>
    </source>
</evidence>
<evidence type="ECO:0000259" key="9">
    <source>
        <dbReference type="SMART" id="SM01263"/>
    </source>
</evidence>
<feature type="binding site" evidence="8">
    <location>
        <position position="356"/>
    </location>
    <ligand>
        <name>Zn(2+)</name>
        <dbReference type="ChEBI" id="CHEBI:29105"/>
        <note>catalytic</note>
    </ligand>
</feature>
<reference evidence="10" key="2">
    <citation type="submission" date="2025-08" db="UniProtKB">
        <authorList>
            <consortium name="Ensembl"/>
        </authorList>
    </citation>
    <scope>IDENTIFICATION</scope>
</reference>
<dbReference type="PANTHER" id="PTHR45726:SF2">
    <property type="entry name" value="AMINOPEPTIDASE RNPEPL1"/>
    <property type="match status" value="1"/>
</dbReference>
<evidence type="ECO:0000256" key="8">
    <source>
        <dbReference type="PIRSR" id="PIRSR634015-3"/>
    </source>
</evidence>
<reference evidence="10" key="1">
    <citation type="submission" date="2009-03" db="EMBL/GenBank/DDBJ databases">
        <authorList>
            <person name="Warren W."/>
            <person name="Ye L."/>
            <person name="Minx P."/>
            <person name="Worley K."/>
            <person name="Gibbs R."/>
            <person name="Wilson R.K."/>
        </authorList>
    </citation>
    <scope>NUCLEOTIDE SEQUENCE [LARGE SCALE GENOMIC DNA]</scope>
</reference>
<reference evidence="10" key="3">
    <citation type="submission" date="2025-09" db="UniProtKB">
        <authorList>
            <consortium name="Ensembl"/>
        </authorList>
    </citation>
    <scope>IDENTIFICATION</scope>
</reference>
<dbReference type="Bgee" id="ENSCJAG00000006582">
    <property type="expression patterns" value="Expressed in heart and 6 other cell types or tissues"/>
</dbReference>
<keyword evidence="11" id="KW-1185">Reference proteome</keyword>
<dbReference type="SUPFAM" id="SSF55486">
    <property type="entry name" value="Metalloproteases ('zincins'), catalytic domain"/>
    <property type="match status" value="1"/>
</dbReference>
<dbReference type="Proteomes" id="UP000008225">
    <property type="component" value="Chromosome 6"/>
</dbReference>
<protein>
    <submittedName>
        <fullName evidence="10">Arginyl aminopeptidase like 1</fullName>
    </submittedName>
</protein>
<dbReference type="GO" id="GO:0008270">
    <property type="term" value="F:zinc ion binding"/>
    <property type="evidence" value="ECO:0007669"/>
    <property type="project" value="InterPro"/>
</dbReference>
<gene>
    <name evidence="10" type="primary">RNPEPL1</name>
</gene>
<dbReference type="Gene3D" id="2.60.40.1730">
    <property type="entry name" value="tricorn interacting facor f3 domain"/>
    <property type="match status" value="1"/>
</dbReference>
<evidence type="ECO:0000256" key="6">
    <source>
        <dbReference type="ARBA" id="ARBA00023049"/>
    </source>
</evidence>
<dbReference type="GO" id="GO:0070006">
    <property type="term" value="F:metalloaminopeptidase activity"/>
    <property type="evidence" value="ECO:0007669"/>
    <property type="project" value="Ensembl"/>
</dbReference>
<dbReference type="Pfam" id="PF09127">
    <property type="entry name" value="Leuk-A4-hydro_C"/>
    <property type="match status" value="1"/>
</dbReference>
<dbReference type="InterPro" id="IPR045357">
    <property type="entry name" value="Aminopeptidase_N-like_N"/>
</dbReference>
<feature type="active site" description="Proton donor" evidence="7">
    <location>
        <position position="441"/>
    </location>
</feature>
<dbReference type="FunCoup" id="A0A5F4W254">
    <property type="interactions" value="18"/>
</dbReference>
<dbReference type="Gene3D" id="3.30.2010.30">
    <property type="match status" value="1"/>
</dbReference>
<keyword evidence="5 8" id="KW-0862">Zinc</keyword>
<feature type="binding site" evidence="8">
    <location>
        <position position="352"/>
    </location>
    <ligand>
        <name>Zn(2+)</name>
        <dbReference type="ChEBI" id="CHEBI:29105"/>
        <note>catalytic</note>
    </ligand>
</feature>
<dbReference type="InterPro" id="IPR016024">
    <property type="entry name" value="ARM-type_fold"/>
</dbReference>
<dbReference type="InterPro" id="IPR001930">
    <property type="entry name" value="Peptidase_M1"/>
</dbReference>
<dbReference type="STRING" id="9483.ENSCJAP00000071800"/>
<dbReference type="Pfam" id="PF01433">
    <property type="entry name" value="Peptidase_M1"/>
    <property type="match status" value="1"/>
</dbReference>
<dbReference type="PANTHER" id="PTHR45726">
    <property type="entry name" value="LEUKOTRIENE A-4 HYDROLASE"/>
    <property type="match status" value="1"/>
</dbReference>
<feature type="binding site" evidence="8">
    <location>
        <position position="375"/>
    </location>
    <ligand>
        <name>Zn(2+)</name>
        <dbReference type="ChEBI" id="CHEBI:29105"/>
        <note>catalytic</note>
    </ligand>
</feature>
<dbReference type="Pfam" id="PF17900">
    <property type="entry name" value="Peptidase_M1_N"/>
    <property type="match status" value="1"/>
</dbReference>